<accession>A0ABS1E5T6</accession>
<dbReference type="InterPro" id="IPR036388">
    <property type="entry name" value="WH-like_DNA-bd_sf"/>
</dbReference>
<reference evidence="6 7" key="1">
    <citation type="journal article" date="2020" name="Microorganisms">
        <title>Osmotic Adaptation and Compatible Solute Biosynthesis of Phototrophic Bacteria as Revealed from Genome Analyses.</title>
        <authorList>
            <person name="Imhoff J.F."/>
            <person name="Rahn T."/>
            <person name="Kunzel S."/>
            <person name="Keller A."/>
            <person name="Neulinger S.C."/>
        </authorList>
    </citation>
    <scope>NUCLEOTIDE SEQUENCE [LARGE SCALE GENOMIC DNA]</scope>
    <source>
        <strain evidence="6 7">DSM 15116</strain>
    </source>
</reference>
<dbReference type="PROSITE" id="PS50043">
    <property type="entry name" value="HTH_LUXR_2"/>
    <property type="match status" value="1"/>
</dbReference>
<comment type="caution">
    <text evidence="6">The sequence shown here is derived from an EMBL/GenBank/DDBJ whole genome shotgun (WGS) entry which is preliminary data.</text>
</comment>
<dbReference type="PANTHER" id="PTHR44688">
    <property type="entry name" value="DNA-BINDING TRANSCRIPTIONAL ACTIVATOR DEVR_DOSR"/>
    <property type="match status" value="1"/>
</dbReference>
<dbReference type="PRINTS" id="PR00038">
    <property type="entry name" value="HTHLUXR"/>
</dbReference>
<sequence>MKEEAVEAESAWAKEPSPRESAAANEGSRRSLPTVGIGGTDELGHSLLQELLAEDRLCTCRTVDVAAWLAGRIRERDYDLLLLDAAKVDEALQDLGRGVAPAGPGWGQEGAAPIALLNVGTDADVVPYMRLLKVVGIFRERTGPQLLRRGIEAMLRGEYWFPRDALHRYLAITRQELVAGTSAFHQLTGRERTVFTALANGWSNEEIAARLSVSLHTVKTHLYNLYRKLGVSSRAEAAILANQYRISRRCTGA</sequence>
<dbReference type="PROSITE" id="PS00622">
    <property type="entry name" value="HTH_LUXR_1"/>
    <property type="match status" value="1"/>
</dbReference>
<organism evidence="6 7">
    <name type="scientific">Halorhodospira neutriphila</name>
    <dbReference type="NCBI Taxonomy" id="168379"/>
    <lineage>
        <taxon>Bacteria</taxon>
        <taxon>Pseudomonadati</taxon>
        <taxon>Pseudomonadota</taxon>
        <taxon>Gammaproteobacteria</taxon>
        <taxon>Chromatiales</taxon>
        <taxon>Ectothiorhodospiraceae</taxon>
        <taxon>Halorhodospira</taxon>
    </lineage>
</organism>
<evidence type="ECO:0000256" key="4">
    <source>
        <dbReference type="SAM" id="MobiDB-lite"/>
    </source>
</evidence>
<proteinExistence type="predicted"/>
<dbReference type="Proteomes" id="UP000738126">
    <property type="component" value="Unassembled WGS sequence"/>
</dbReference>
<protein>
    <recommendedName>
        <fullName evidence="5">HTH luxR-type domain-containing protein</fullName>
    </recommendedName>
</protein>
<dbReference type="EMBL" id="NRSH01000008">
    <property type="protein sequence ID" value="MBK1725741.1"/>
    <property type="molecule type" value="Genomic_DNA"/>
</dbReference>
<dbReference type="InterPro" id="IPR016032">
    <property type="entry name" value="Sig_transdc_resp-reg_C-effctor"/>
</dbReference>
<dbReference type="SUPFAM" id="SSF46894">
    <property type="entry name" value="C-terminal effector domain of the bipartite response regulators"/>
    <property type="match status" value="1"/>
</dbReference>
<evidence type="ECO:0000256" key="2">
    <source>
        <dbReference type="ARBA" id="ARBA00023125"/>
    </source>
</evidence>
<keyword evidence="2" id="KW-0238">DNA-binding</keyword>
<evidence type="ECO:0000256" key="3">
    <source>
        <dbReference type="ARBA" id="ARBA00023163"/>
    </source>
</evidence>
<keyword evidence="3" id="KW-0804">Transcription</keyword>
<dbReference type="InterPro" id="IPR000792">
    <property type="entry name" value="Tscrpt_reg_LuxR_C"/>
</dbReference>
<evidence type="ECO:0000313" key="7">
    <source>
        <dbReference type="Proteomes" id="UP000738126"/>
    </source>
</evidence>
<dbReference type="SMART" id="SM00421">
    <property type="entry name" value="HTH_LUXR"/>
    <property type="match status" value="1"/>
</dbReference>
<evidence type="ECO:0000256" key="1">
    <source>
        <dbReference type="ARBA" id="ARBA00023015"/>
    </source>
</evidence>
<evidence type="ECO:0000259" key="5">
    <source>
        <dbReference type="PROSITE" id="PS50043"/>
    </source>
</evidence>
<feature type="region of interest" description="Disordered" evidence="4">
    <location>
        <begin position="1"/>
        <end position="36"/>
    </location>
</feature>
<dbReference type="CDD" id="cd06170">
    <property type="entry name" value="LuxR_C_like"/>
    <property type="match status" value="1"/>
</dbReference>
<dbReference type="Pfam" id="PF00196">
    <property type="entry name" value="GerE"/>
    <property type="match status" value="1"/>
</dbReference>
<keyword evidence="7" id="KW-1185">Reference proteome</keyword>
<feature type="domain" description="HTH luxR-type" evidence="5">
    <location>
        <begin position="180"/>
        <end position="245"/>
    </location>
</feature>
<dbReference type="Gene3D" id="1.10.10.10">
    <property type="entry name" value="Winged helix-like DNA-binding domain superfamily/Winged helix DNA-binding domain"/>
    <property type="match status" value="1"/>
</dbReference>
<gene>
    <name evidence="6" type="ORF">CKO13_01630</name>
</gene>
<keyword evidence="1" id="KW-0805">Transcription regulation</keyword>
<dbReference type="Gene3D" id="3.40.50.2300">
    <property type="match status" value="1"/>
</dbReference>
<dbReference type="PANTHER" id="PTHR44688:SF16">
    <property type="entry name" value="DNA-BINDING TRANSCRIPTIONAL ACTIVATOR DEVR_DOSR"/>
    <property type="match status" value="1"/>
</dbReference>
<name>A0ABS1E5T6_9GAMM</name>
<evidence type="ECO:0000313" key="6">
    <source>
        <dbReference type="EMBL" id="MBK1725741.1"/>
    </source>
</evidence>